<reference evidence="1" key="1">
    <citation type="submission" date="2020-05" db="EMBL/GenBank/DDBJ databases">
        <title>Large-scale comparative analyses of tick genomes elucidate their genetic diversity and vector capacities.</title>
        <authorList>
            <person name="Jia N."/>
            <person name="Wang J."/>
            <person name="Shi W."/>
            <person name="Du L."/>
            <person name="Sun Y."/>
            <person name="Zhan W."/>
            <person name="Jiang J."/>
            <person name="Wang Q."/>
            <person name="Zhang B."/>
            <person name="Ji P."/>
            <person name="Sakyi L.B."/>
            <person name="Cui X."/>
            <person name="Yuan T."/>
            <person name="Jiang B."/>
            <person name="Yang W."/>
            <person name="Lam T.T.-Y."/>
            <person name="Chang Q."/>
            <person name="Ding S."/>
            <person name="Wang X."/>
            <person name="Zhu J."/>
            <person name="Ruan X."/>
            <person name="Zhao L."/>
            <person name="Wei J."/>
            <person name="Que T."/>
            <person name="Du C."/>
            <person name="Cheng J."/>
            <person name="Dai P."/>
            <person name="Han X."/>
            <person name="Huang E."/>
            <person name="Gao Y."/>
            <person name="Liu J."/>
            <person name="Shao H."/>
            <person name="Ye R."/>
            <person name="Li L."/>
            <person name="Wei W."/>
            <person name="Wang X."/>
            <person name="Wang C."/>
            <person name="Yang T."/>
            <person name="Huo Q."/>
            <person name="Li W."/>
            <person name="Guo W."/>
            <person name="Chen H."/>
            <person name="Zhou L."/>
            <person name="Ni X."/>
            <person name="Tian J."/>
            <person name="Zhou Y."/>
            <person name="Sheng Y."/>
            <person name="Liu T."/>
            <person name="Pan Y."/>
            <person name="Xia L."/>
            <person name="Li J."/>
            <person name="Zhao F."/>
            <person name="Cao W."/>
        </authorList>
    </citation>
    <scope>NUCLEOTIDE SEQUENCE</scope>
    <source>
        <strain evidence="1">Dsil-2018</strain>
    </source>
</reference>
<sequence length="110" mass="12480">MIDILYANVFDQNLFISTSTILQCELIEYHGYPCETTHVTTEDGYILQVDRVPYGIHDNVSDTDRGNGTSIRHPVLLVPAIFTTSDVYFLNFPWQSLGKCQFAYIEGVNV</sequence>
<dbReference type="EMBL" id="CM023478">
    <property type="protein sequence ID" value="KAH7934018.1"/>
    <property type="molecule type" value="Genomic_DNA"/>
</dbReference>
<dbReference type="Proteomes" id="UP000821865">
    <property type="component" value="Chromosome 9"/>
</dbReference>
<organism evidence="1 2">
    <name type="scientific">Dermacentor silvarum</name>
    <name type="common">Tick</name>
    <dbReference type="NCBI Taxonomy" id="543639"/>
    <lineage>
        <taxon>Eukaryota</taxon>
        <taxon>Metazoa</taxon>
        <taxon>Ecdysozoa</taxon>
        <taxon>Arthropoda</taxon>
        <taxon>Chelicerata</taxon>
        <taxon>Arachnida</taxon>
        <taxon>Acari</taxon>
        <taxon>Parasitiformes</taxon>
        <taxon>Ixodida</taxon>
        <taxon>Ixodoidea</taxon>
        <taxon>Ixodidae</taxon>
        <taxon>Rhipicephalinae</taxon>
        <taxon>Dermacentor</taxon>
    </lineage>
</organism>
<evidence type="ECO:0000313" key="2">
    <source>
        <dbReference type="Proteomes" id="UP000821865"/>
    </source>
</evidence>
<name>A0ACB8C597_DERSI</name>
<evidence type="ECO:0000313" key="1">
    <source>
        <dbReference type="EMBL" id="KAH7934018.1"/>
    </source>
</evidence>
<proteinExistence type="predicted"/>
<gene>
    <name evidence="1" type="ORF">HPB49_020482</name>
</gene>
<accession>A0ACB8C597</accession>
<keyword evidence="2" id="KW-1185">Reference proteome</keyword>
<protein>
    <submittedName>
        <fullName evidence="1">Uncharacterized protein</fullName>
    </submittedName>
</protein>
<comment type="caution">
    <text evidence="1">The sequence shown here is derived from an EMBL/GenBank/DDBJ whole genome shotgun (WGS) entry which is preliminary data.</text>
</comment>